<evidence type="ECO:0000313" key="2">
    <source>
        <dbReference type="EMBL" id="CAE0431142.1"/>
    </source>
</evidence>
<dbReference type="EMBL" id="HBIN01002289">
    <property type="protein sequence ID" value="CAE0431142.1"/>
    <property type="molecule type" value="Transcribed_RNA"/>
</dbReference>
<accession>A0A7S3LK04</accession>
<gene>
    <name evidence="2" type="ORF">ASTO00021_LOCUS1487</name>
</gene>
<feature type="region of interest" description="Disordered" evidence="1">
    <location>
        <begin position="1"/>
        <end position="25"/>
    </location>
</feature>
<reference evidence="2" key="1">
    <citation type="submission" date="2021-01" db="EMBL/GenBank/DDBJ databases">
        <authorList>
            <person name="Corre E."/>
            <person name="Pelletier E."/>
            <person name="Niang G."/>
            <person name="Scheremetjew M."/>
            <person name="Finn R."/>
            <person name="Kale V."/>
            <person name="Holt S."/>
            <person name="Cochrane G."/>
            <person name="Meng A."/>
            <person name="Brown T."/>
            <person name="Cohen L."/>
        </authorList>
    </citation>
    <scope>NUCLEOTIDE SEQUENCE</scope>
    <source>
        <strain evidence="2">GSBS06</strain>
    </source>
</reference>
<proteinExistence type="predicted"/>
<feature type="region of interest" description="Disordered" evidence="1">
    <location>
        <begin position="162"/>
        <end position="244"/>
    </location>
</feature>
<protein>
    <submittedName>
        <fullName evidence="2">Uncharacterized protein</fullName>
    </submittedName>
</protein>
<organism evidence="2">
    <name type="scientific">Aplanochytrium stocchinoi</name>
    <dbReference type="NCBI Taxonomy" id="215587"/>
    <lineage>
        <taxon>Eukaryota</taxon>
        <taxon>Sar</taxon>
        <taxon>Stramenopiles</taxon>
        <taxon>Bigyra</taxon>
        <taxon>Labyrinthulomycetes</taxon>
        <taxon>Thraustochytrida</taxon>
        <taxon>Thraustochytriidae</taxon>
        <taxon>Aplanochytrium</taxon>
    </lineage>
</organism>
<evidence type="ECO:0000256" key="1">
    <source>
        <dbReference type="SAM" id="MobiDB-lite"/>
    </source>
</evidence>
<dbReference type="AlphaFoldDB" id="A0A7S3LK04"/>
<feature type="compositionally biased region" description="Acidic residues" evidence="1">
    <location>
        <begin position="165"/>
        <end position="199"/>
    </location>
</feature>
<sequence>MESERFDGAVEEKQKEEDDKGKGKAKKIMVKPIEEKPLLRGILKVSEGKLVWSGKWAMSASKFKEGEKSKFKYVYTETGEEINDDKIEPKDGIYRGYFVVKDATAESGMRKIEEKKVKLRFFKHEGAMHKVKGTGTNKFGEFVLEGKYDPASHKMALEKEYLAQEQEEEEEDAEFIADDDDDDDDVVEDGDDIDKDEELATLNEEANMSVEELRKRYYGGGGGGDDDAGNGSSSSSSKRPKVDE</sequence>
<feature type="compositionally biased region" description="Basic and acidic residues" evidence="1">
    <location>
        <begin position="1"/>
        <end position="22"/>
    </location>
</feature>
<name>A0A7S3LK04_9STRA</name>